<evidence type="ECO:0000313" key="20">
    <source>
        <dbReference type="Proteomes" id="UP000031637"/>
    </source>
</evidence>
<dbReference type="InterPro" id="IPR000014">
    <property type="entry name" value="PAS"/>
</dbReference>
<dbReference type="Proteomes" id="UP000031637">
    <property type="component" value="Chromosome"/>
</dbReference>
<dbReference type="PROSITE" id="PS50109">
    <property type="entry name" value="HIS_KIN"/>
    <property type="match status" value="1"/>
</dbReference>
<protein>
    <recommendedName>
        <fullName evidence="4">Phosphate regulon sensor protein PhoR</fullName>
        <ecNumber evidence="3">2.7.13.3</ecNumber>
    </recommendedName>
</protein>
<dbReference type="STRING" id="1223802.SUTH_03607"/>
<gene>
    <name evidence="19" type="ORF">SUTH_03607</name>
</gene>
<evidence type="ECO:0000259" key="18">
    <source>
        <dbReference type="PROSITE" id="PS50109"/>
    </source>
</evidence>
<evidence type="ECO:0000256" key="6">
    <source>
        <dbReference type="ARBA" id="ARBA00022475"/>
    </source>
</evidence>
<dbReference type="GO" id="GO:0004721">
    <property type="term" value="F:phosphoprotein phosphatase activity"/>
    <property type="evidence" value="ECO:0007669"/>
    <property type="project" value="InterPro"/>
</dbReference>
<dbReference type="InterPro" id="IPR005467">
    <property type="entry name" value="His_kinase_dom"/>
</dbReference>
<evidence type="ECO:0000313" key="19">
    <source>
        <dbReference type="EMBL" id="BAO31377.1"/>
    </source>
</evidence>
<dbReference type="EC" id="2.7.13.3" evidence="3"/>
<proteinExistence type="predicted"/>
<keyword evidence="11" id="KW-0547">Nucleotide-binding</keyword>
<dbReference type="InterPro" id="IPR014310">
    <property type="entry name" value="Sig_transdc_His_kinase_PhoR"/>
</dbReference>
<evidence type="ECO:0000256" key="7">
    <source>
        <dbReference type="ARBA" id="ARBA00022553"/>
    </source>
</evidence>
<dbReference type="InterPro" id="IPR036890">
    <property type="entry name" value="HATPase_C_sf"/>
</dbReference>
<dbReference type="Pfam" id="PF13188">
    <property type="entry name" value="PAS_8"/>
    <property type="match status" value="1"/>
</dbReference>
<keyword evidence="15" id="KW-0902">Two-component regulatory system</keyword>
<reference evidence="19 20" key="1">
    <citation type="journal article" date="2014" name="Syst. Appl. Microbiol.">
        <title>Complete genomes of freshwater sulfur oxidizers Sulfuricella denitrificans skB26 and Sulfuritalea hydrogenivorans sk43H: genetic insights into the sulfur oxidation pathway of betaproteobacteria.</title>
        <authorList>
            <person name="Watanabe T."/>
            <person name="Kojima H."/>
            <person name="Fukui M."/>
        </authorList>
    </citation>
    <scope>NUCLEOTIDE SEQUENCE [LARGE SCALE GENOMIC DNA]</scope>
    <source>
        <strain evidence="19">DSM22779</strain>
    </source>
</reference>
<dbReference type="Pfam" id="PF11808">
    <property type="entry name" value="PhoR"/>
    <property type="match status" value="1"/>
</dbReference>
<dbReference type="PANTHER" id="PTHR45453">
    <property type="entry name" value="PHOSPHATE REGULON SENSOR PROTEIN PHOR"/>
    <property type="match status" value="1"/>
</dbReference>
<evidence type="ECO:0000256" key="1">
    <source>
        <dbReference type="ARBA" id="ARBA00000085"/>
    </source>
</evidence>
<dbReference type="Gene3D" id="3.30.450.20">
    <property type="entry name" value="PAS domain"/>
    <property type="match status" value="1"/>
</dbReference>
<evidence type="ECO:0000256" key="2">
    <source>
        <dbReference type="ARBA" id="ARBA00004429"/>
    </source>
</evidence>
<dbReference type="InterPro" id="IPR003661">
    <property type="entry name" value="HisK_dim/P_dom"/>
</dbReference>
<keyword evidence="5" id="KW-0813">Transport</keyword>
<comment type="subcellular location">
    <subcellularLocation>
        <location evidence="2">Cell inner membrane</location>
        <topology evidence="2">Multi-pass membrane protein</topology>
    </subcellularLocation>
</comment>
<dbReference type="InterPro" id="IPR003594">
    <property type="entry name" value="HATPase_dom"/>
</dbReference>
<dbReference type="SUPFAM" id="SSF55874">
    <property type="entry name" value="ATPase domain of HSP90 chaperone/DNA topoisomerase II/histidine kinase"/>
    <property type="match status" value="1"/>
</dbReference>
<dbReference type="PANTHER" id="PTHR45453:SF1">
    <property type="entry name" value="PHOSPHATE REGULON SENSOR PROTEIN PHOR"/>
    <property type="match status" value="1"/>
</dbReference>
<dbReference type="OrthoDB" id="9813151at2"/>
<keyword evidence="6" id="KW-1003">Cell membrane</keyword>
<dbReference type="FunFam" id="3.30.565.10:FF:000006">
    <property type="entry name" value="Sensor histidine kinase WalK"/>
    <property type="match status" value="1"/>
</dbReference>
<dbReference type="Pfam" id="PF02518">
    <property type="entry name" value="HATPase_c"/>
    <property type="match status" value="1"/>
</dbReference>
<dbReference type="SUPFAM" id="SSF47384">
    <property type="entry name" value="Homodimeric domain of signal transducing histidine kinase"/>
    <property type="match status" value="1"/>
</dbReference>
<evidence type="ECO:0000256" key="3">
    <source>
        <dbReference type="ARBA" id="ARBA00012438"/>
    </source>
</evidence>
<dbReference type="Pfam" id="PF00512">
    <property type="entry name" value="HisKA"/>
    <property type="match status" value="1"/>
</dbReference>
<dbReference type="SMART" id="SM00387">
    <property type="entry name" value="HATPase_c"/>
    <property type="match status" value="1"/>
</dbReference>
<organism evidence="19 20">
    <name type="scientific">Sulfuritalea hydrogenivorans sk43H</name>
    <dbReference type="NCBI Taxonomy" id="1223802"/>
    <lineage>
        <taxon>Bacteria</taxon>
        <taxon>Pseudomonadati</taxon>
        <taxon>Pseudomonadota</taxon>
        <taxon>Betaproteobacteria</taxon>
        <taxon>Nitrosomonadales</taxon>
        <taxon>Sterolibacteriaceae</taxon>
        <taxon>Sulfuritalea</taxon>
    </lineage>
</organism>
<dbReference type="InterPro" id="IPR035965">
    <property type="entry name" value="PAS-like_dom_sf"/>
</dbReference>
<dbReference type="InterPro" id="IPR036097">
    <property type="entry name" value="HisK_dim/P_sf"/>
</dbReference>
<dbReference type="GO" id="GO:0005524">
    <property type="term" value="F:ATP binding"/>
    <property type="evidence" value="ECO:0007669"/>
    <property type="project" value="UniProtKB-KW"/>
</dbReference>
<name>W0SKF1_9PROT</name>
<dbReference type="RefSeq" id="WP_084207506.1">
    <property type="nucleotide sequence ID" value="NZ_AP012547.1"/>
</dbReference>
<keyword evidence="16" id="KW-0472">Membrane</keyword>
<dbReference type="AlphaFoldDB" id="W0SKF1"/>
<dbReference type="InterPro" id="IPR004358">
    <property type="entry name" value="Sig_transdc_His_kin-like_C"/>
</dbReference>
<dbReference type="SMART" id="SM00388">
    <property type="entry name" value="HisKA"/>
    <property type="match status" value="1"/>
</dbReference>
<comment type="catalytic activity">
    <reaction evidence="1">
        <text>ATP + protein L-histidine = ADP + protein N-phospho-L-histidine.</text>
        <dbReference type="EC" id="2.7.13.3"/>
    </reaction>
</comment>
<dbReference type="HOGENOM" id="CLU_000445_89_2_4"/>
<dbReference type="GO" id="GO:0006817">
    <property type="term" value="P:phosphate ion transport"/>
    <property type="evidence" value="ECO:0007669"/>
    <property type="project" value="UniProtKB-KW"/>
</dbReference>
<dbReference type="EMBL" id="AP012547">
    <property type="protein sequence ID" value="BAO31377.1"/>
    <property type="molecule type" value="Genomic_DNA"/>
</dbReference>
<keyword evidence="20" id="KW-1185">Reference proteome</keyword>
<evidence type="ECO:0000256" key="10">
    <source>
        <dbReference type="ARBA" id="ARBA00022692"/>
    </source>
</evidence>
<keyword evidence="9" id="KW-0808">Transferase</keyword>
<comment type="function">
    <text evidence="17">Member of the two-component regulatory system PhoR/PhoB involved in the phosphate regulon genes expression. PhoR may function as a membrane-associated protein kinase that phosphorylates PhoB in response to environmental signals.</text>
</comment>
<dbReference type="InterPro" id="IPR050351">
    <property type="entry name" value="BphY/WalK/GraS-like"/>
</dbReference>
<dbReference type="GO" id="GO:0005886">
    <property type="term" value="C:plasma membrane"/>
    <property type="evidence" value="ECO:0007669"/>
    <property type="project" value="UniProtKB-SubCell"/>
</dbReference>
<evidence type="ECO:0000256" key="11">
    <source>
        <dbReference type="ARBA" id="ARBA00022741"/>
    </source>
</evidence>
<dbReference type="Gene3D" id="1.10.287.130">
    <property type="match status" value="1"/>
</dbReference>
<dbReference type="GO" id="GO:0016036">
    <property type="term" value="P:cellular response to phosphate starvation"/>
    <property type="evidence" value="ECO:0007669"/>
    <property type="project" value="TreeGrafter"/>
</dbReference>
<evidence type="ECO:0000256" key="5">
    <source>
        <dbReference type="ARBA" id="ARBA00022448"/>
    </source>
</evidence>
<dbReference type="Gene3D" id="3.30.565.10">
    <property type="entry name" value="Histidine kinase-like ATPase, C-terminal domain"/>
    <property type="match status" value="1"/>
</dbReference>
<keyword evidence="7" id="KW-0597">Phosphoprotein</keyword>
<feature type="domain" description="Histidine kinase" evidence="18">
    <location>
        <begin position="213"/>
        <end position="431"/>
    </location>
</feature>
<evidence type="ECO:0000256" key="15">
    <source>
        <dbReference type="ARBA" id="ARBA00023012"/>
    </source>
</evidence>
<keyword evidence="13" id="KW-0067">ATP-binding</keyword>
<evidence type="ECO:0000256" key="14">
    <source>
        <dbReference type="ARBA" id="ARBA00022989"/>
    </source>
</evidence>
<dbReference type="KEGG" id="shd:SUTH_03607"/>
<keyword evidence="10" id="KW-0812">Transmembrane</keyword>
<accession>W0SKF1</accession>
<evidence type="ECO:0000256" key="17">
    <source>
        <dbReference type="ARBA" id="ARBA00025207"/>
    </source>
</evidence>
<dbReference type="NCBIfam" id="TIGR02966">
    <property type="entry name" value="phoR_proteo"/>
    <property type="match status" value="1"/>
</dbReference>
<evidence type="ECO:0000256" key="16">
    <source>
        <dbReference type="ARBA" id="ARBA00023136"/>
    </source>
</evidence>
<evidence type="ECO:0000256" key="4">
    <source>
        <dbReference type="ARBA" id="ARBA00019665"/>
    </source>
</evidence>
<evidence type="ECO:0000256" key="8">
    <source>
        <dbReference type="ARBA" id="ARBA00022592"/>
    </source>
</evidence>
<keyword evidence="14" id="KW-1133">Transmembrane helix</keyword>
<sequence>MRAVLRELLAAIALAALATLAGWFAARESGAVLMALGSFAFFFLRQLWMVLRLIHWAGCPLGTPTPSASGAWGAVFEALHRRGRLASAEREQATQELDRFRRAAEALPDGVMILDGHRAIEWMNLHAEACLGLKGSIDTGSRITHLLREPEFLAYLDSPDHRGVPLELRTQRNPGRTLQVQAAPFAAGRTLLLVRDVTQLQKLATMRRDFVANVSHELKTPLTVTLGFVETALDALDDTPPQELAHYLKTAADQARRMQQLIDDLLTLSSLETDAPPPLEDPIDVAAMLADICQEIEALSAGRHRITLESGGPKVLLGSARELRSAFANLAVNAVRYTPDGGEIMLRWSAEGEAGGRYSVRDSGIGIAPEHLPRLTERFYRVDRGRSREAGGTGLGLAIVKHVLERHQAVLQIESEPGHGSTFSAVFPPHRIQS</sequence>
<dbReference type="SUPFAM" id="SSF55785">
    <property type="entry name" value="PYP-like sensor domain (PAS domain)"/>
    <property type="match status" value="1"/>
</dbReference>
<keyword evidence="12 19" id="KW-0418">Kinase</keyword>
<dbReference type="CDD" id="cd00082">
    <property type="entry name" value="HisKA"/>
    <property type="match status" value="1"/>
</dbReference>
<dbReference type="PRINTS" id="PR00344">
    <property type="entry name" value="BCTRLSENSOR"/>
</dbReference>
<evidence type="ECO:0000256" key="13">
    <source>
        <dbReference type="ARBA" id="ARBA00022840"/>
    </source>
</evidence>
<dbReference type="FunFam" id="1.10.287.130:FF:000001">
    <property type="entry name" value="Two-component sensor histidine kinase"/>
    <property type="match status" value="1"/>
</dbReference>
<dbReference type="GO" id="GO:0000155">
    <property type="term" value="F:phosphorelay sensor kinase activity"/>
    <property type="evidence" value="ECO:0007669"/>
    <property type="project" value="InterPro"/>
</dbReference>
<keyword evidence="8" id="KW-0592">Phosphate transport</keyword>
<evidence type="ECO:0000256" key="12">
    <source>
        <dbReference type="ARBA" id="ARBA00022777"/>
    </source>
</evidence>
<dbReference type="InterPro" id="IPR021766">
    <property type="entry name" value="PhoR_N"/>
</dbReference>
<evidence type="ECO:0000256" key="9">
    <source>
        <dbReference type="ARBA" id="ARBA00022679"/>
    </source>
</evidence>